<dbReference type="AlphaFoldDB" id="A0A5P2HE09"/>
<dbReference type="GO" id="GO:0022857">
    <property type="term" value="F:transmembrane transporter activity"/>
    <property type="evidence" value="ECO:0007669"/>
    <property type="project" value="InterPro"/>
</dbReference>
<organism evidence="8 9">
    <name type="scientific">Cupriavidus pauculus</name>
    <dbReference type="NCBI Taxonomy" id="82633"/>
    <lineage>
        <taxon>Bacteria</taxon>
        <taxon>Pseudomonadati</taxon>
        <taxon>Pseudomonadota</taxon>
        <taxon>Betaproteobacteria</taxon>
        <taxon>Burkholderiales</taxon>
        <taxon>Burkholderiaceae</taxon>
        <taxon>Cupriavidus</taxon>
    </lineage>
</organism>
<keyword evidence="6 7" id="KW-0472">Membrane</keyword>
<keyword evidence="5 7" id="KW-1133">Transmembrane helix</keyword>
<evidence type="ECO:0000256" key="2">
    <source>
        <dbReference type="ARBA" id="ARBA00022448"/>
    </source>
</evidence>
<evidence type="ECO:0000256" key="4">
    <source>
        <dbReference type="ARBA" id="ARBA00022692"/>
    </source>
</evidence>
<dbReference type="OrthoDB" id="9807111at2"/>
<evidence type="ECO:0000313" key="8">
    <source>
        <dbReference type="EMBL" id="QET06266.1"/>
    </source>
</evidence>
<evidence type="ECO:0000256" key="1">
    <source>
        <dbReference type="ARBA" id="ARBA00004651"/>
    </source>
</evidence>
<comment type="subcellular location">
    <subcellularLocation>
        <location evidence="1">Cell membrane</location>
        <topology evidence="1">Multi-pass membrane protein</topology>
    </subcellularLocation>
</comment>
<dbReference type="InterPro" id="IPR006726">
    <property type="entry name" value="PHBA_efflux_AaeB/fusaric-R"/>
</dbReference>
<feature type="transmembrane region" description="Helical" evidence="7">
    <location>
        <begin position="145"/>
        <end position="166"/>
    </location>
</feature>
<sequence>MPNWPSARDWLFSVKAFIASMLALWIALYMGLPRPYWAMATVYVVAHPLTGATRSKALYRVLGTLIGAAAAVAFVPMLVNAPPLLMAVVSLWAGALLYLALMDRTPRSYVFMLAAYTLALIALPTVDNPSGIFDVAIARSEEICIGIVCASVVGAVLFPTSVTAVLGDRTRQWMTDAAVWATDMLSANPQARATRHKSRHKLAADILALDQLISQLSYDTDSAGRVRAARELRGRMTMLLPVLSSLAAIVESMQAHRGVPEALAARMRAVSDWIQAGAPAPAPTIGDLSGDLSGDRSGDLSAGRRAAVAADQAAAIPADTTAVQPASAPDAVDPRDADNWDAAMLTAATDRLQQMVALWQDCVSLRNAICRRDKGAYEPMAGWVPAFRRWEVGGARHYDHGMLLFSTGTIALGIFLMGMIWIWSGWSDGAGAVALGAVACCFFAAADEPAPMIQSFFNANVAAVVMAMVLLFAVLPIAQNYELLVISFAIPFLGIGLLIAQPRFAPIGLALGVVTATDIGVQGAYSANFTTFFNGNIAGIAGILFALLWTLTVRPFGTQAAVRRLVRASWRDIADHANDGDPGRQTLQHTQFRARMLDRVSQLVPRLAASASEVSSDGFNEVRVELSTLALQRELPNLEPSQQHAVRRVLRSVAGYYEARLKGKLEAPPPALCTRLSRAQSLVRSPIALSALVEMHVSMFPPAVLPAPIPVKP</sequence>
<feature type="transmembrane region" description="Helical" evidence="7">
    <location>
        <begin position="12"/>
        <end position="32"/>
    </location>
</feature>
<proteinExistence type="predicted"/>
<dbReference type="EMBL" id="CP044067">
    <property type="protein sequence ID" value="QET06266.1"/>
    <property type="molecule type" value="Genomic_DNA"/>
</dbReference>
<dbReference type="Pfam" id="PF04632">
    <property type="entry name" value="FUSC"/>
    <property type="match status" value="1"/>
</dbReference>
<dbReference type="Proteomes" id="UP000322822">
    <property type="component" value="Chromosome 2"/>
</dbReference>
<evidence type="ECO:0000256" key="3">
    <source>
        <dbReference type="ARBA" id="ARBA00022475"/>
    </source>
</evidence>
<dbReference type="GO" id="GO:0005886">
    <property type="term" value="C:plasma membrane"/>
    <property type="evidence" value="ECO:0007669"/>
    <property type="project" value="UniProtKB-SubCell"/>
</dbReference>
<name>A0A5P2HE09_9BURK</name>
<keyword evidence="2" id="KW-0813">Transport</keyword>
<reference evidence="8 9" key="1">
    <citation type="submission" date="2019-09" db="EMBL/GenBank/DDBJ databases">
        <title>FDA dAtabase for Regulatory Grade micrObial Sequences (FDA-ARGOS): Supporting development and validation of Infectious Disease Dx tests.</title>
        <authorList>
            <person name="Sciortino C."/>
            <person name="Tallon L."/>
            <person name="Sadzewicz L."/>
            <person name="Vavikolanu K."/>
            <person name="Mehta A."/>
            <person name="Aluvathingal J."/>
            <person name="Nadendla S."/>
            <person name="Nandy P."/>
            <person name="Geyer C."/>
            <person name="Yan Y."/>
            <person name="Sichtig H."/>
        </authorList>
    </citation>
    <scope>NUCLEOTIDE SEQUENCE [LARGE SCALE GENOMIC DNA]</scope>
    <source>
        <strain evidence="8 9">FDAARGOS_664</strain>
    </source>
</reference>
<keyword evidence="4 7" id="KW-0812">Transmembrane</keyword>
<evidence type="ECO:0000256" key="5">
    <source>
        <dbReference type="ARBA" id="ARBA00022989"/>
    </source>
</evidence>
<feature type="transmembrane region" description="Helical" evidence="7">
    <location>
        <begin position="57"/>
        <end position="78"/>
    </location>
</feature>
<feature type="transmembrane region" description="Helical" evidence="7">
    <location>
        <begin position="537"/>
        <end position="557"/>
    </location>
</feature>
<evidence type="ECO:0000256" key="6">
    <source>
        <dbReference type="ARBA" id="ARBA00023136"/>
    </source>
</evidence>
<dbReference type="PANTHER" id="PTHR30509:SF9">
    <property type="entry name" value="MULTIDRUG RESISTANCE PROTEIN MDTO"/>
    <property type="match status" value="1"/>
</dbReference>
<dbReference type="RefSeq" id="WP_150376984.1">
    <property type="nucleotide sequence ID" value="NZ_CP044067.1"/>
</dbReference>
<feature type="transmembrane region" description="Helical" evidence="7">
    <location>
        <begin position="84"/>
        <end position="101"/>
    </location>
</feature>
<evidence type="ECO:0000256" key="7">
    <source>
        <dbReference type="SAM" id="Phobius"/>
    </source>
</evidence>
<feature type="transmembrane region" description="Helical" evidence="7">
    <location>
        <begin position="403"/>
        <end position="423"/>
    </location>
</feature>
<feature type="transmembrane region" description="Helical" evidence="7">
    <location>
        <begin position="457"/>
        <end position="477"/>
    </location>
</feature>
<keyword evidence="3" id="KW-1003">Cell membrane</keyword>
<accession>A0A5P2HE09</accession>
<dbReference type="PANTHER" id="PTHR30509">
    <property type="entry name" value="P-HYDROXYBENZOIC ACID EFFLUX PUMP SUBUNIT-RELATED"/>
    <property type="match status" value="1"/>
</dbReference>
<evidence type="ECO:0000313" key="9">
    <source>
        <dbReference type="Proteomes" id="UP000322822"/>
    </source>
</evidence>
<gene>
    <name evidence="8" type="ORF">FOB72_30655</name>
</gene>
<feature type="transmembrane region" description="Helical" evidence="7">
    <location>
        <begin position="507"/>
        <end position="525"/>
    </location>
</feature>
<feature type="transmembrane region" description="Helical" evidence="7">
    <location>
        <begin position="483"/>
        <end position="500"/>
    </location>
</feature>
<feature type="transmembrane region" description="Helical" evidence="7">
    <location>
        <begin position="108"/>
        <end position="125"/>
    </location>
</feature>
<protein>
    <submittedName>
        <fullName evidence="8">FUSC family protein</fullName>
    </submittedName>
</protein>